<organism evidence="3 4">
    <name type="scientific">Gracilariopsis chorda</name>
    <dbReference type="NCBI Taxonomy" id="448386"/>
    <lineage>
        <taxon>Eukaryota</taxon>
        <taxon>Rhodophyta</taxon>
        <taxon>Florideophyceae</taxon>
        <taxon>Rhodymeniophycidae</taxon>
        <taxon>Gracilariales</taxon>
        <taxon>Gracilariaceae</taxon>
        <taxon>Gracilariopsis</taxon>
    </lineage>
</organism>
<dbReference type="InterPro" id="IPR016181">
    <property type="entry name" value="Acyl_CoA_acyltransferase"/>
</dbReference>
<gene>
    <name evidence="3" type="ORF">BWQ96_09335</name>
</gene>
<dbReference type="OrthoDB" id="41532at2759"/>
<dbReference type="AlphaFoldDB" id="A0A2V3IIJ1"/>
<feature type="domain" description="N-acetyltransferase" evidence="2">
    <location>
        <begin position="11"/>
        <end position="178"/>
    </location>
</feature>
<accession>A0A2V3IIJ1</accession>
<dbReference type="PROSITE" id="PS51186">
    <property type="entry name" value="GNAT"/>
    <property type="match status" value="1"/>
</dbReference>
<evidence type="ECO:0000313" key="3">
    <source>
        <dbReference type="EMBL" id="PXF40940.1"/>
    </source>
</evidence>
<dbReference type="CDD" id="cd04301">
    <property type="entry name" value="NAT_SF"/>
    <property type="match status" value="1"/>
</dbReference>
<dbReference type="SUPFAM" id="SSF55729">
    <property type="entry name" value="Acyl-CoA N-acyltransferases (Nat)"/>
    <property type="match status" value="1"/>
</dbReference>
<dbReference type="Gene3D" id="3.40.630.30">
    <property type="match status" value="1"/>
</dbReference>
<protein>
    <recommendedName>
        <fullName evidence="2">N-acetyltransferase domain-containing protein</fullName>
    </recommendedName>
</protein>
<dbReference type="PANTHER" id="PTHR13947">
    <property type="entry name" value="GNAT FAMILY N-ACETYLTRANSFERASE"/>
    <property type="match status" value="1"/>
</dbReference>
<name>A0A2V3IIJ1_9FLOR</name>
<keyword evidence="4" id="KW-1185">Reference proteome</keyword>
<reference evidence="3 4" key="1">
    <citation type="journal article" date="2018" name="Mol. Biol. Evol.">
        <title>Analysis of the draft genome of the red seaweed Gracilariopsis chorda provides insights into genome size evolution in Rhodophyta.</title>
        <authorList>
            <person name="Lee J."/>
            <person name="Yang E.C."/>
            <person name="Graf L."/>
            <person name="Yang J.H."/>
            <person name="Qiu H."/>
            <person name="Zel Zion U."/>
            <person name="Chan C.X."/>
            <person name="Stephens T.G."/>
            <person name="Weber A.P.M."/>
            <person name="Boo G.H."/>
            <person name="Boo S.M."/>
            <person name="Kim K.M."/>
            <person name="Shin Y."/>
            <person name="Jung M."/>
            <person name="Lee S.J."/>
            <person name="Yim H.S."/>
            <person name="Lee J.H."/>
            <person name="Bhattacharya D."/>
            <person name="Yoon H.S."/>
        </authorList>
    </citation>
    <scope>NUCLEOTIDE SEQUENCE [LARGE SCALE GENOMIC DNA]</scope>
    <source>
        <strain evidence="3 4">SKKU-2015</strain>
        <tissue evidence="3">Whole body</tissue>
    </source>
</reference>
<dbReference type="InterPro" id="IPR050769">
    <property type="entry name" value="NAT_camello-type"/>
</dbReference>
<dbReference type="Proteomes" id="UP000247409">
    <property type="component" value="Unassembled WGS sequence"/>
</dbReference>
<keyword evidence="1" id="KW-0808">Transferase</keyword>
<dbReference type="InterPro" id="IPR000182">
    <property type="entry name" value="GNAT_dom"/>
</dbReference>
<dbReference type="GO" id="GO:0008080">
    <property type="term" value="F:N-acetyltransferase activity"/>
    <property type="evidence" value="ECO:0007669"/>
    <property type="project" value="InterPro"/>
</dbReference>
<dbReference type="EMBL" id="NBIV01000250">
    <property type="protein sequence ID" value="PXF40940.1"/>
    <property type="molecule type" value="Genomic_DNA"/>
</dbReference>
<evidence type="ECO:0000256" key="1">
    <source>
        <dbReference type="ARBA" id="ARBA00022679"/>
    </source>
</evidence>
<proteinExistence type="predicted"/>
<comment type="caution">
    <text evidence="3">The sequence shown here is derived from an EMBL/GenBank/DDBJ whole genome shotgun (WGS) entry which is preliminary data.</text>
</comment>
<evidence type="ECO:0000259" key="2">
    <source>
        <dbReference type="PROSITE" id="PS51186"/>
    </source>
</evidence>
<sequence length="180" mass="20310">MSYAPALLQDFHITEYTPSFRTQLWNLFVSGMSQNDEAAKDDGMRRAISTLIDNARLEVARVGSLSCPKNGGKTFLALDRSKQVIGMLAVKRSEEDIRDRSVELRRISVAHQWRRRGVCRALVDHAVEYIKATFDSQWMHLVTYSSMGPALCTYKSLGFKAQGDDSSDGPLRLVKLVRKI</sequence>
<evidence type="ECO:0000313" key="4">
    <source>
        <dbReference type="Proteomes" id="UP000247409"/>
    </source>
</evidence>
<dbReference type="Pfam" id="PF13508">
    <property type="entry name" value="Acetyltransf_7"/>
    <property type="match status" value="1"/>
</dbReference>
<dbReference type="PANTHER" id="PTHR13947:SF37">
    <property type="entry name" value="LD18367P"/>
    <property type="match status" value="1"/>
</dbReference>